<dbReference type="InterPro" id="IPR008717">
    <property type="entry name" value="Noggin"/>
</dbReference>
<accession>C1JAC4</accession>
<keyword evidence="3" id="KW-0217">Developmental protein</keyword>
<evidence type="ECO:0000256" key="4">
    <source>
        <dbReference type="ARBA" id="ARBA00022525"/>
    </source>
</evidence>
<sequence length="276" mass="32274">MIPILAVISSYLVLSFSAPCLSQYIAAFSESEIDSRIQDINTKGLKVKVLSEKIDPILFNDLMPESHSLHEGRLMKILGDRFDSFWTSVNTPHNLGYETEVSYDPKLEIFLDSLNITEIRGQPISFEMKRLIQNWLVNKATCKISYYWEDLGNLFWPRFIKKTICVNTNSESCSWPPGMKCGLSGPMKIHHLRWTCFESEEPLYHQRRKRANNLHKANNKKQKKRQVLSFWSPDKRKKQLKRLIRQTSLWKKGFQCEWRISDLSVSSTCECACRQF</sequence>
<dbReference type="PANTHER" id="PTHR10494:SF6">
    <property type="entry name" value="NOGGIN"/>
    <property type="match status" value="1"/>
</dbReference>
<protein>
    <submittedName>
        <fullName evidence="7">Noggin-like protein 4</fullName>
    </submittedName>
</protein>
<dbReference type="Pfam" id="PF05806">
    <property type="entry name" value="Noggin"/>
    <property type="match status" value="1"/>
</dbReference>
<dbReference type="GO" id="GO:0045596">
    <property type="term" value="P:negative regulation of cell differentiation"/>
    <property type="evidence" value="ECO:0007669"/>
    <property type="project" value="InterPro"/>
</dbReference>
<feature type="signal peptide" evidence="6">
    <location>
        <begin position="1"/>
        <end position="22"/>
    </location>
</feature>
<dbReference type="AlphaFoldDB" id="C1JAC4"/>
<dbReference type="EMBL" id="FJ471486">
    <property type="protein sequence ID" value="ACO06229.1"/>
    <property type="molecule type" value="mRNA"/>
</dbReference>
<comment type="subcellular location">
    <subcellularLocation>
        <location evidence="1">Secreted</location>
    </subcellularLocation>
</comment>
<dbReference type="InterPro" id="IPR029034">
    <property type="entry name" value="Cystine-knot_cytokine"/>
</dbReference>
<dbReference type="Gene3D" id="2.10.90.10">
    <property type="entry name" value="Cystine-knot cytokines"/>
    <property type="match status" value="1"/>
</dbReference>
<keyword evidence="4" id="KW-0964">Secreted</keyword>
<evidence type="ECO:0000256" key="1">
    <source>
        <dbReference type="ARBA" id="ARBA00004613"/>
    </source>
</evidence>
<evidence type="ECO:0000256" key="6">
    <source>
        <dbReference type="SAM" id="SignalP"/>
    </source>
</evidence>
<dbReference type="GO" id="GO:0005615">
    <property type="term" value="C:extracellular space"/>
    <property type="evidence" value="ECO:0007669"/>
    <property type="project" value="TreeGrafter"/>
</dbReference>
<gene>
    <name evidence="7" type="primary">nlg4</name>
</gene>
<comment type="similarity">
    <text evidence="2">Belongs to the noggin family.</text>
</comment>
<evidence type="ECO:0000256" key="5">
    <source>
        <dbReference type="ARBA" id="ARBA00022729"/>
    </source>
</evidence>
<evidence type="ECO:0000256" key="2">
    <source>
        <dbReference type="ARBA" id="ARBA00007480"/>
    </source>
</evidence>
<name>C1JAC4_SCHMD</name>
<organism evidence="7">
    <name type="scientific">Schmidtea mediterranea</name>
    <name type="common">Freshwater planarian flatworm</name>
    <dbReference type="NCBI Taxonomy" id="79327"/>
    <lineage>
        <taxon>Eukaryota</taxon>
        <taxon>Metazoa</taxon>
        <taxon>Spiralia</taxon>
        <taxon>Lophotrochozoa</taxon>
        <taxon>Platyhelminthes</taxon>
        <taxon>Rhabditophora</taxon>
        <taxon>Seriata</taxon>
        <taxon>Tricladida</taxon>
        <taxon>Continenticola</taxon>
        <taxon>Geoplanoidea</taxon>
        <taxon>Dugesiidae</taxon>
        <taxon>Schmidtea</taxon>
    </lineage>
</organism>
<reference evidence="7" key="1">
    <citation type="journal article" date="2009" name="Gene Expr. Patterns">
        <title>Expression pattern of the expanded noggin gene family in the planarian Schmidtea mediterranea.</title>
        <authorList>
            <person name="Molina M.D."/>
            <person name="Salo E."/>
            <person name="Cebria F."/>
        </authorList>
    </citation>
    <scope>NUCLEOTIDE SEQUENCE</scope>
</reference>
<keyword evidence="5 6" id="KW-0732">Signal</keyword>
<evidence type="ECO:0000256" key="3">
    <source>
        <dbReference type="ARBA" id="ARBA00022473"/>
    </source>
</evidence>
<dbReference type="GO" id="GO:0030514">
    <property type="term" value="P:negative regulation of BMP signaling pathway"/>
    <property type="evidence" value="ECO:0007669"/>
    <property type="project" value="InterPro"/>
</dbReference>
<dbReference type="Gene3D" id="1.10.287.520">
    <property type="entry name" value="Helix hairpin bin"/>
    <property type="match status" value="1"/>
</dbReference>
<dbReference type="SUPFAM" id="SSF57501">
    <property type="entry name" value="Cystine-knot cytokines"/>
    <property type="match status" value="1"/>
</dbReference>
<proteinExistence type="evidence at transcript level"/>
<dbReference type="PANTHER" id="PTHR10494">
    <property type="entry name" value="BONE MORPHOGENETIC PROTEIN INHIBITOR, NOGGIN"/>
    <property type="match status" value="1"/>
</dbReference>
<feature type="chain" id="PRO_5002910854" evidence="6">
    <location>
        <begin position="23"/>
        <end position="276"/>
    </location>
</feature>
<evidence type="ECO:0000313" key="7">
    <source>
        <dbReference type="EMBL" id="ACO06229.1"/>
    </source>
</evidence>
<dbReference type="GO" id="GO:0009953">
    <property type="term" value="P:dorsal/ventral pattern formation"/>
    <property type="evidence" value="ECO:0007669"/>
    <property type="project" value="TreeGrafter"/>
</dbReference>